<accession>R0MEY0</accession>
<evidence type="ECO:0000256" key="1">
    <source>
        <dbReference type="ARBA" id="ARBA00022723"/>
    </source>
</evidence>
<dbReference type="GO" id="GO:0046872">
    <property type="term" value="F:metal ion binding"/>
    <property type="evidence" value="ECO:0007669"/>
    <property type="project" value="UniProtKB-KW"/>
</dbReference>
<dbReference type="PROSITE" id="PS51793">
    <property type="entry name" value="MIS18"/>
    <property type="match status" value="1"/>
</dbReference>
<evidence type="ECO:0000313" key="5">
    <source>
        <dbReference type="Proteomes" id="UP000016927"/>
    </source>
</evidence>
<dbReference type="InterPro" id="IPR004910">
    <property type="entry name" value="Yippee/Mis18/Cereblon"/>
</dbReference>
<dbReference type="OrthoDB" id="74210at2759"/>
<name>R0MEY0_NOSB1</name>
<evidence type="ECO:0000256" key="2">
    <source>
        <dbReference type="ARBA" id="ARBA00022833"/>
    </source>
</evidence>
<proteinExistence type="predicted"/>
<evidence type="ECO:0000313" key="4">
    <source>
        <dbReference type="EMBL" id="EOB11313.1"/>
    </source>
</evidence>
<gene>
    <name evidence="4" type="ORF">NBO_1296g0001</name>
</gene>
<dbReference type="Pfam" id="PF03226">
    <property type="entry name" value="Yippee-Mis18"/>
    <property type="match status" value="1"/>
</dbReference>
<dbReference type="AlphaFoldDB" id="R0MEY0"/>
<keyword evidence="2" id="KW-0862">Zinc</keyword>
<evidence type="ECO:0000259" key="3">
    <source>
        <dbReference type="PROSITE" id="PS51793"/>
    </source>
</evidence>
<dbReference type="OMA" id="CICNKEI"/>
<reference evidence="4 5" key="1">
    <citation type="journal article" date="2013" name="BMC Genomics">
        <title>Comparative genomics of parasitic silkworm microsporidia reveal an association between genome expansion and host adaptation.</title>
        <authorList>
            <person name="Pan G."/>
            <person name="Xu J."/>
            <person name="Li T."/>
            <person name="Xia Q."/>
            <person name="Liu S.L."/>
            <person name="Zhang G."/>
            <person name="Li S."/>
            <person name="Li C."/>
            <person name="Liu H."/>
            <person name="Yang L."/>
            <person name="Liu T."/>
            <person name="Zhang X."/>
            <person name="Wu Z."/>
            <person name="Fan W."/>
            <person name="Dang X."/>
            <person name="Xiang H."/>
            <person name="Tao M."/>
            <person name="Li Y."/>
            <person name="Hu J."/>
            <person name="Li Z."/>
            <person name="Lin L."/>
            <person name="Luo J."/>
            <person name="Geng L."/>
            <person name="Wang L."/>
            <person name="Long M."/>
            <person name="Wan Y."/>
            <person name="He N."/>
            <person name="Zhang Z."/>
            <person name="Lu C."/>
            <person name="Keeling P.J."/>
            <person name="Wang J."/>
            <person name="Xiang Z."/>
            <person name="Zhou Z."/>
        </authorList>
    </citation>
    <scope>NUCLEOTIDE SEQUENCE [LARGE SCALE GENOMIC DNA]</scope>
    <source>
        <strain evidence="5">CQ1 / CVCC 102059</strain>
    </source>
</reference>
<protein>
    <recommendedName>
        <fullName evidence="3">Mis18 domain-containing protein</fullName>
    </recommendedName>
</protein>
<dbReference type="Proteomes" id="UP000016927">
    <property type="component" value="Unassembled WGS sequence"/>
</dbReference>
<dbReference type="EMBL" id="KB910203">
    <property type="protein sequence ID" value="EOB11313.1"/>
    <property type="molecule type" value="Genomic_DNA"/>
</dbReference>
<dbReference type="InterPro" id="IPR034752">
    <property type="entry name" value="Mis18"/>
</dbReference>
<keyword evidence="1" id="KW-0479">Metal-binding</keyword>
<dbReference type="HOGENOM" id="CLU_132771_0_0_1"/>
<sequence length="172" mass="19440">MKVILLFFTTIPYPSPSSTLYPTLPFTTPPLLPLPLIPPQMSLRNPFVLQCKSCNSIVCDSFSLLDYKNSSLIFNSIASTVTLDSSKHTDSDTVYSFIRCKCSNTIGKRYYTTNADMNGYSGMYFISKESVFSYMLGGNSEFKSVTLYEIAEDVEKLQKLCLFLYKKINNTK</sequence>
<dbReference type="VEuPathDB" id="MicrosporidiaDB:NBO_1296g0001"/>
<organism evidence="4 5">
    <name type="scientific">Nosema bombycis (strain CQ1 / CVCC 102059)</name>
    <name type="common">Microsporidian parasite</name>
    <name type="synonym">Pebrine of silkworm</name>
    <dbReference type="NCBI Taxonomy" id="578461"/>
    <lineage>
        <taxon>Eukaryota</taxon>
        <taxon>Fungi</taxon>
        <taxon>Fungi incertae sedis</taxon>
        <taxon>Microsporidia</taxon>
        <taxon>Nosematidae</taxon>
        <taxon>Nosema</taxon>
    </lineage>
</organism>
<keyword evidence="5" id="KW-1185">Reference proteome</keyword>
<feature type="domain" description="Mis18" evidence="3">
    <location>
        <begin position="46"/>
        <end position="136"/>
    </location>
</feature>